<keyword evidence="3" id="KW-1185">Reference proteome</keyword>
<sequence length="70" mass="7841">MISLSQSSRLILLWLPGAAVLLEVESNFKSGSLLQKPTTPPDERKHPRLYGYCMKTAISFAYVRAHVPIL</sequence>
<feature type="signal peptide" evidence="1">
    <location>
        <begin position="1"/>
        <end position="19"/>
    </location>
</feature>
<name>A0A0H2S458_9AGAM</name>
<evidence type="ECO:0000256" key="1">
    <source>
        <dbReference type="SAM" id="SignalP"/>
    </source>
</evidence>
<organism evidence="2 3">
    <name type="scientific">Schizopora paradoxa</name>
    <dbReference type="NCBI Taxonomy" id="27342"/>
    <lineage>
        <taxon>Eukaryota</taxon>
        <taxon>Fungi</taxon>
        <taxon>Dikarya</taxon>
        <taxon>Basidiomycota</taxon>
        <taxon>Agaricomycotina</taxon>
        <taxon>Agaricomycetes</taxon>
        <taxon>Hymenochaetales</taxon>
        <taxon>Schizoporaceae</taxon>
        <taxon>Schizopora</taxon>
    </lineage>
</organism>
<evidence type="ECO:0000313" key="2">
    <source>
        <dbReference type="EMBL" id="KLO19035.1"/>
    </source>
</evidence>
<keyword evidence="1" id="KW-0732">Signal</keyword>
<feature type="chain" id="PRO_5005202015" description="Secreted protein" evidence="1">
    <location>
        <begin position="20"/>
        <end position="70"/>
    </location>
</feature>
<dbReference type="EMBL" id="KQ085889">
    <property type="protein sequence ID" value="KLO19035.1"/>
    <property type="molecule type" value="Genomic_DNA"/>
</dbReference>
<protein>
    <recommendedName>
        <fullName evidence="4">Secreted protein</fullName>
    </recommendedName>
</protein>
<evidence type="ECO:0008006" key="4">
    <source>
        <dbReference type="Google" id="ProtNLM"/>
    </source>
</evidence>
<dbReference type="InParanoid" id="A0A0H2S458"/>
<evidence type="ECO:0000313" key="3">
    <source>
        <dbReference type="Proteomes" id="UP000053477"/>
    </source>
</evidence>
<reference evidence="2 3" key="1">
    <citation type="submission" date="2015-04" db="EMBL/GenBank/DDBJ databases">
        <title>Complete genome sequence of Schizopora paradoxa KUC8140, a cosmopolitan wood degrader in East Asia.</title>
        <authorList>
            <consortium name="DOE Joint Genome Institute"/>
            <person name="Min B."/>
            <person name="Park H."/>
            <person name="Jang Y."/>
            <person name="Kim J.-J."/>
            <person name="Kim K.H."/>
            <person name="Pangilinan J."/>
            <person name="Lipzen A."/>
            <person name="Riley R."/>
            <person name="Grigoriev I.V."/>
            <person name="Spatafora J.W."/>
            <person name="Choi I.-G."/>
        </authorList>
    </citation>
    <scope>NUCLEOTIDE SEQUENCE [LARGE SCALE GENOMIC DNA]</scope>
    <source>
        <strain evidence="2 3">KUC8140</strain>
    </source>
</reference>
<dbReference type="Proteomes" id="UP000053477">
    <property type="component" value="Unassembled WGS sequence"/>
</dbReference>
<dbReference type="AlphaFoldDB" id="A0A0H2S458"/>
<gene>
    <name evidence="2" type="ORF">SCHPADRAFT_899136</name>
</gene>
<proteinExistence type="predicted"/>
<accession>A0A0H2S458</accession>